<dbReference type="Proteomes" id="UP000234681">
    <property type="component" value="Chromosome 4"/>
</dbReference>
<evidence type="ECO:0000313" key="2">
    <source>
        <dbReference type="Proteomes" id="UP000234681"/>
    </source>
</evidence>
<gene>
    <name evidence="1" type="ORF">rCG_55339</name>
</gene>
<protein>
    <submittedName>
        <fullName evidence="1">RCG55339</fullName>
    </submittedName>
</protein>
<reference evidence="1 2" key="1">
    <citation type="submission" date="2005-09" db="EMBL/GenBank/DDBJ databases">
        <authorList>
            <person name="Mural R.J."/>
            <person name="Li P.W."/>
            <person name="Adams M.D."/>
            <person name="Amanatides P.G."/>
            <person name="Baden-Tillson H."/>
            <person name="Barnstead M."/>
            <person name="Chin S.H."/>
            <person name="Dew I."/>
            <person name="Evans C.A."/>
            <person name="Ferriera S."/>
            <person name="Flanigan M."/>
            <person name="Fosler C."/>
            <person name="Glodek A."/>
            <person name="Gu Z."/>
            <person name="Holt R.A."/>
            <person name="Jennings D."/>
            <person name="Kraft C.L."/>
            <person name="Lu F."/>
            <person name="Nguyen T."/>
            <person name="Nusskern D.R."/>
            <person name="Pfannkoch C.M."/>
            <person name="Sitter C."/>
            <person name="Sutton G.G."/>
            <person name="Venter J.C."/>
            <person name="Wang Z."/>
            <person name="Woodage T."/>
            <person name="Zheng X.H."/>
            <person name="Zhong F."/>
        </authorList>
    </citation>
    <scope>NUCLEOTIDE SEQUENCE [LARGE SCALE GENOMIC DNA]</scope>
    <source>
        <strain>BN</strain>
        <strain evidence="2">Sprague-Dawley</strain>
    </source>
</reference>
<accession>A6KF13</accession>
<dbReference type="EMBL" id="CH474042">
    <property type="protein sequence ID" value="EDL91611.1"/>
    <property type="molecule type" value="Genomic_DNA"/>
</dbReference>
<sequence>MRAVQPMAEDRSPLPSVENFLPHTIGFRWCVFHGRQGMQIGKFT</sequence>
<organism evidence="1 2">
    <name type="scientific">Rattus norvegicus</name>
    <name type="common">Rat</name>
    <dbReference type="NCBI Taxonomy" id="10116"/>
    <lineage>
        <taxon>Eukaryota</taxon>
        <taxon>Metazoa</taxon>
        <taxon>Chordata</taxon>
        <taxon>Craniata</taxon>
        <taxon>Vertebrata</taxon>
        <taxon>Euteleostomi</taxon>
        <taxon>Mammalia</taxon>
        <taxon>Eutheria</taxon>
        <taxon>Euarchontoglires</taxon>
        <taxon>Glires</taxon>
        <taxon>Rodentia</taxon>
        <taxon>Myomorpha</taxon>
        <taxon>Muroidea</taxon>
        <taxon>Muridae</taxon>
        <taxon>Murinae</taxon>
        <taxon>Rattus</taxon>
    </lineage>
</organism>
<evidence type="ECO:0000313" key="1">
    <source>
        <dbReference type="EMBL" id="EDL91611.1"/>
    </source>
</evidence>
<dbReference type="AlphaFoldDB" id="A6KF13"/>
<proteinExistence type="predicted"/>
<name>A6KF13_RAT</name>